<dbReference type="AlphaFoldDB" id="A0A210QFU5"/>
<accession>A0A210QFU5</accession>
<feature type="compositionally biased region" description="Polar residues" evidence="1">
    <location>
        <begin position="543"/>
        <end position="554"/>
    </location>
</feature>
<proteinExistence type="predicted"/>
<feature type="compositionally biased region" description="Polar residues" evidence="1">
    <location>
        <begin position="332"/>
        <end position="349"/>
    </location>
</feature>
<dbReference type="Proteomes" id="UP000242188">
    <property type="component" value="Unassembled WGS sequence"/>
</dbReference>
<organism evidence="2 3">
    <name type="scientific">Mizuhopecten yessoensis</name>
    <name type="common">Japanese scallop</name>
    <name type="synonym">Patinopecten yessoensis</name>
    <dbReference type="NCBI Taxonomy" id="6573"/>
    <lineage>
        <taxon>Eukaryota</taxon>
        <taxon>Metazoa</taxon>
        <taxon>Spiralia</taxon>
        <taxon>Lophotrochozoa</taxon>
        <taxon>Mollusca</taxon>
        <taxon>Bivalvia</taxon>
        <taxon>Autobranchia</taxon>
        <taxon>Pteriomorphia</taxon>
        <taxon>Pectinida</taxon>
        <taxon>Pectinoidea</taxon>
        <taxon>Pectinidae</taxon>
        <taxon>Mizuhopecten</taxon>
    </lineage>
</organism>
<protein>
    <submittedName>
        <fullName evidence="2">Uncharacterized protein</fullName>
    </submittedName>
</protein>
<dbReference type="EMBL" id="NEDP02003836">
    <property type="protein sequence ID" value="OWF47633.1"/>
    <property type="molecule type" value="Genomic_DNA"/>
</dbReference>
<gene>
    <name evidence="2" type="ORF">KP79_PYT13061</name>
</gene>
<feature type="region of interest" description="Disordered" evidence="1">
    <location>
        <begin position="235"/>
        <end position="401"/>
    </location>
</feature>
<name>A0A210QFU5_MIZYE</name>
<feature type="region of interest" description="Disordered" evidence="1">
    <location>
        <begin position="538"/>
        <end position="570"/>
    </location>
</feature>
<evidence type="ECO:0000256" key="1">
    <source>
        <dbReference type="SAM" id="MobiDB-lite"/>
    </source>
</evidence>
<evidence type="ECO:0000313" key="3">
    <source>
        <dbReference type="Proteomes" id="UP000242188"/>
    </source>
</evidence>
<keyword evidence="3" id="KW-1185">Reference proteome</keyword>
<sequence>MVNKTKVARMKEREKIAAMLKTAVLSLCQEKYKNPIEVDALICVALTPTDNHVVKIHETLGFFGNKNSGAVTTQDTNGDQNICKVSNIWSMGPKSKRKRKVTNEDMLMNTPAGGDMTAWQAENISKNLSEARTDVSGLEALKNDTPVKKYPYLVQTLCGEDNMYLSSVGKDVLRKGDGENSVAPTQPKEPASVASILSGLMIPMSTASTPLKPIPAAESPNIQVAETSIRRKRKLDRGEIRRASPVTQDNEDDESQDYTSIKEQRDDGLYNQNVSDKEHDSSANNDESNSNQTMSDQTLPGGIVIKEEPIWSTTEDTESKWPTENEENSSEVDNSQTSSTCNTPTQFFQPESPEVPLEMSVTSIKEEPQDSDISEPEMEIDIDIDSSQFEHNRKSDSLSISETNKRSILSKILKGKSLKEAYESGVAKDRLSPPNTGEDQDNSLVYRLPFVSFQDLFPGEVSGEKSQERDNVAITSPLETSMRVGAALTPTEHANRKFELLTSSLLEKRNMAKAPYPTRLSSGGKNQVNYSEMANMGADFDVSDNSGSPRSDLSYSPRLQEMLDDNEKKS</sequence>
<feature type="compositionally biased region" description="Low complexity" evidence="1">
    <location>
        <begin position="282"/>
        <end position="291"/>
    </location>
</feature>
<dbReference type="OrthoDB" id="6125265at2759"/>
<feature type="compositionally biased region" description="Acidic residues" evidence="1">
    <location>
        <begin position="369"/>
        <end position="384"/>
    </location>
</feature>
<comment type="caution">
    <text evidence="2">The sequence shown here is derived from an EMBL/GenBank/DDBJ whole genome shotgun (WGS) entry which is preliminary data.</text>
</comment>
<evidence type="ECO:0000313" key="2">
    <source>
        <dbReference type="EMBL" id="OWF47633.1"/>
    </source>
</evidence>
<reference evidence="2 3" key="1">
    <citation type="journal article" date="2017" name="Nat. Ecol. Evol.">
        <title>Scallop genome provides insights into evolution of bilaterian karyotype and development.</title>
        <authorList>
            <person name="Wang S."/>
            <person name="Zhang J."/>
            <person name="Jiao W."/>
            <person name="Li J."/>
            <person name="Xun X."/>
            <person name="Sun Y."/>
            <person name="Guo X."/>
            <person name="Huan P."/>
            <person name="Dong B."/>
            <person name="Zhang L."/>
            <person name="Hu X."/>
            <person name="Sun X."/>
            <person name="Wang J."/>
            <person name="Zhao C."/>
            <person name="Wang Y."/>
            <person name="Wang D."/>
            <person name="Huang X."/>
            <person name="Wang R."/>
            <person name="Lv J."/>
            <person name="Li Y."/>
            <person name="Zhang Z."/>
            <person name="Liu B."/>
            <person name="Lu W."/>
            <person name="Hui Y."/>
            <person name="Liang J."/>
            <person name="Zhou Z."/>
            <person name="Hou R."/>
            <person name="Li X."/>
            <person name="Liu Y."/>
            <person name="Li H."/>
            <person name="Ning X."/>
            <person name="Lin Y."/>
            <person name="Zhao L."/>
            <person name="Xing Q."/>
            <person name="Dou J."/>
            <person name="Li Y."/>
            <person name="Mao J."/>
            <person name="Guo H."/>
            <person name="Dou H."/>
            <person name="Li T."/>
            <person name="Mu C."/>
            <person name="Jiang W."/>
            <person name="Fu Q."/>
            <person name="Fu X."/>
            <person name="Miao Y."/>
            <person name="Liu J."/>
            <person name="Yu Q."/>
            <person name="Li R."/>
            <person name="Liao H."/>
            <person name="Li X."/>
            <person name="Kong Y."/>
            <person name="Jiang Z."/>
            <person name="Chourrout D."/>
            <person name="Li R."/>
            <person name="Bao Z."/>
        </authorList>
    </citation>
    <scope>NUCLEOTIDE SEQUENCE [LARGE SCALE GENOMIC DNA]</scope>
    <source>
        <strain evidence="2 3">PY_sf001</strain>
    </source>
</reference>